<keyword evidence="1" id="KW-0413">Isomerase</keyword>
<accession>A0A1G9Y337</accession>
<gene>
    <name evidence="1" type="ORF">SAMN04488514_12022</name>
</gene>
<dbReference type="OrthoDB" id="9785907at2"/>
<evidence type="ECO:0000313" key="1">
    <source>
        <dbReference type="EMBL" id="SDN02883.1"/>
    </source>
</evidence>
<dbReference type="RefSeq" id="WP_089895449.1">
    <property type="nucleotide sequence ID" value="NZ_FNGV01000020.1"/>
</dbReference>
<dbReference type="Proteomes" id="UP000199440">
    <property type="component" value="Unassembled WGS sequence"/>
</dbReference>
<dbReference type="EMBL" id="FNGV01000020">
    <property type="protein sequence ID" value="SDN02883.1"/>
    <property type="molecule type" value="Genomic_DNA"/>
</dbReference>
<name>A0A1G9Y337_9FLAO</name>
<dbReference type="GO" id="GO:0016853">
    <property type="term" value="F:isomerase activity"/>
    <property type="evidence" value="ECO:0007669"/>
    <property type="project" value="UniProtKB-KW"/>
</dbReference>
<dbReference type="InterPro" id="IPR036237">
    <property type="entry name" value="Xyl_isomerase-like_sf"/>
</dbReference>
<organism evidence="1 2">
    <name type="scientific">Kriegella aquimaris</name>
    <dbReference type="NCBI Taxonomy" id="192904"/>
    <lineage>
        <taxon>Bacteria</taxon>
        <taxon>Pseudomonadati</taxon>
        <taxon>Bacteroidota</taxon>
        <taxon>Flavobacteriia</taxon>
        <taxon>Flavobacteriales</taxon>
        <taxon>Flavobacteriaceae</taxon>
        <taxon>Kriegella</taxon>
    </lineage>
</organism>
<dbReference type="AlphaFoldDB" id="A0A1G9Y337"/>
<dbReference type="NCBIfam" id="NF035939">
    <property type="entry name" value="TIM_EboE"/>
    <property type="match status" value="1"/>
</dbReference>
<keyword evidence="2" id="KW-1185">Reference proteome</keyword>
<evidence type="ECO:0000313" key="2">
    <source>
        <dbReference type="Proteomes" id="UP000199440"/>
    </source>
</evidence>
<dbReference type="SUPFAM" id="SSF51658">
    <property type="entry name" value="Xylose isomerase-like"/>
    <property type="match status" value="1"/>
</dbReference>
<dbReference type="STRING" id="192904.SAMN04488514_12022"/>
<sequence>MKIADAYHLSYCSNIHPGENWEVTFSNLEKFLPIIQKQVADDKPFGVGLRLSNTASEELGLGETLSNFKNWLAENNLYVFTMNGFPYGNFHNERVKDMVHAPDWSTRDRVIYTKRLFHQLAVLLPDGVTGGISTSPISYKHWHETDAKVDEVLKRGAEHLVEIAQHLFELEQSTGKFMHLDIEPEPDGLFENSDEVVNFFADYLVPIAKEVLPNKIGTDADRVEDLIKKYITVCYDICHFSLAYENPIDTFKKFAAAGITVGKIQVSAALKILNNSEETAAIWESLSQFNEPVYLHQVTEKVGNEVVTYNDLPIVLKEKKEFTELRAHFHVPIFLEKFDKLDSTQDQILAVIDYLKSNKVSEHLEIETYTWDVLPEALKTDLSDCIVREINWLKQKL</sequence>
<proteinExistence type="predicted"/>
<dbReference type="Gene3D" id="3.20.20.150">
    <property type="entry name" value="Divalent-metal-dependent TIM barrel enzymes"/>
    <property type="match status" value="1"/>
</dbReference>
<protein>
    <submittedName>
        <fullName evidence="1">Xylose isomerase-like TIM barrel</fullName>
    </submittedName>
</protein>
<reference evidence="1 2" key="1">
    <citation type="submission" date="2016-10" db="EMBL/GenBank/DDBJ databases">
        <authorList>
            <person name="de Groot N.N."/>
        </authorList>
    </citation>
    <scope>NUCLEOTIDE SEQUENCE [LARGE SCALE GENOMIC DNA]</scope>
    <source>
        <strain evidence="1 2">DSM 19886</strain>
    </source>
</reference>